<keyword evidence="7" id="KW-1185">Reference proteome</keyword>
<dbReference type="GO" id="GO:0051536">
    <property type="term" value="F:iron-sulfur cluster binding"/>
    <property type="evidence" value="ECO:0007669"/>
    <property type="project" value="UniProtKB-KW"/>
</dbReference>
<dbReference type="CDD" id="cd02781">
    <property type="entry name" value="MopB_CT_Acetylene-hydratase"/>
    <property type="match status" value="1"/>
</dbReference>
<dbReference type="SUPFAM" id="SSF53706">
    <property type="entry name" value="Formate dehydrogenase/DMSO reductase, domains 1-3"/>
    <property type="match status" value="1"/>
</dbReference>
<comment type="caution">
    <text evidence="6">The sequence shown here is derived from an EMBL/GenBank/DDBJ whole genome shotgun (WGS) entry which is preliminary data.</text>
</comment>
<evidence type="ECO:0000313" key="6">
    <source>
        <dbReference type="EMBL" id="MBB1158993.1"/>
    </source>
</evidence>
<dbReference type="GO" id="GO:0043546">
    <property type="term" value="F:molybdopterin cofactor binding"/>
    <property type="evidence" value="ECO:0007669"/>
    <property type="project" value="InterPro"/>
</dbReference>
<sequence length="725" mass="78573">MATEVPTFCPLCVSKCGATATVEDGRLLALRPLPGHPTGAAICVKGKAAPEIVAHPDRLLHPLRRTAPKSAADPGWERISWDEALATIASRLTAIAEESGPEAVVFGSASPSTSAMSDTIEWLTRLRRAFGSPNFAVYMELCGWGRHLGTLCTWGEPVPGAYLPDLENAQCVLYWGYNPSVSRLAHATATTAALRRGAKLVVVDPRRAGLAGKADQWLRVRPGTDAALALSLTHVMIDNGWYDKEFVERWTNAPKPVNASGRVWDLIVEECAKYPPEVAEKITGVPAEQIVATARLLWEQRPVAFYTWSGLEQHSNATQTVRAIGQLYALTGCIDAPGGNVLFTPVPTNPIDGRELLAPEQRAKTIGVRTRPLGPARFEFVTGEDFYRAALDGVPYRARALVNFGGNLVMAHGDSARGRDALRALDFFVHTDLFLNPTAEQADLVLPAASAWEAEALRIGFETSQAAQSTVQLRQPLVAARGEARPDLRIIFDLALALGLGHQFFQGDIESAWKYQLAPSGLTLDQLRAAPEGIQLPLETVHRKYEQRGFRTPSGLIELYSEPLLEHGYPPLPTFTEPSISPLSRPDLATRYPLILTCAKSLFFCETQHREITSLRKSAPEPAVEIHPETAAARGISAGDWVRLETPLGSVRAKAKFNVNLRPNVVCGQHGWWQPAGELGQPGYPPFGDGSANLNLVLSQGPSDPISGSSPLRASLCEIAKAPPD</sequence>
<dbReference type="Pfam" id="PF01568">
    <property type="entry name" value="Molydop_binding"/>
    <property type="match status" value="1"/>
</dbReference>
<dbReference type="Pfam" id="PF04879">
    <property type="entry name" value="Molybdop_Fe4S4"/>
    <property type="match status" value="1"/>
</dbReference>
<dbReference type="AlphaFoldDB" id="A0A7W3W518"/>
<evidence type="ECO:0000256" key="3">
    <source>
        <dbReference type="ARBA" id="ARBA00023004"/>
    </source>
</evidence>
<accession>A0A7W3W518</accession>
<dbReference type="InterPro" id="IPR009010">
    <property type="entry name" value="Asp_de-COase-like_dom_sf"/>
</dbReference>
<dbReference type="InterPro" id="IPR006656">
    <property type="entry name" value="Mopterin_OxRdtase"/>
</dbReference>
<dbReference type="Gene3D" id="3.40.50.740">
    <property type="match status" value="1"/>
</dbReference>
<proteinExistence type="inferred from homology"/>
<feature type="domain" description="4Fe-4S Mo/W bis-MGD-type" evidence="5">
    <location>
        <begin position="2"/>
        <end position="57"/>
    </location>
</feature>
<dbReference type="Gene3D" id="2.20.25.90">
    <property type="entry name" value="ADC-like domains"/>
    <property type="match status" value="1"/>
</dbReference>
<organism evidence="6 7">
    <name type="scientific">Amycolatopsis dendrobii</name>
    <dbReference type="NCBI Taxonomy" id="2760662"/>
    <lineage>
        <taxon>Bacteria</taxon>
        <taxon>Bacillati</taxon>
        <taxon>Actinomycetota</taxon>
        <taxon>Actinomycetes</taxon>
        <taxon>Pseudonocardiales</taxon>
        <taxon>Pseudonocardiaceae</taxon>
        <taxon>Amycolatopsis</taxon>
    </lineage>
</organism>
<dbReference type="Proteomes" id="UP000526734">
    <property type="component" value="Unassembled WGS sequence"/>
</dbReference>
<dbReference type="RefSeq" id="WP_182895697.1">
    <property type="nucleotide sequence ID" value="NZ_JACGZW010000016.1"/>
</dbReference>
<name>A0A7W3W518_9PSEU</name>
<keyword evidence="3" id="KW-0408">Iron</keyword>
<evidence type="ECO:0000259" key="5">
    <source>
        <dbReference type="PROSITE" id="PS51669"/>
    </source>
</evidence>
<evidence type="ECO:0000256" key="2">
    <source>
        <dbReference type="ARBA" id="ARBA00022723"/>
    </source>
</evidence>
<dbReference type="PANTHER" id="PTHR43742">
    <property type="entry name" value="TRIMETHYLAMINE-N-OXIDE REDUCTASE"/>
    <property type="match status" value="1"/>
</dbReference>
<gene>
    <name evidence="6" type="ORF">H4281_38105</name>
</gene>
<protein>
    <submittedName>
        <fullName evidence="6">Molybdopterin-dependent oxidoreductase</fullName>
    </submittedName>
</protein>
<dbReference type="EMBL" id="JACGZW010000016">
    <property type="protein sequence ID" value="MBB1158993.1"/>
    <property type="molecule type" value="Genomic_DNA"/>
</dbReference>
<evidence type="ECO:0000313" key="7">
    <source>
        <dbReference type="Proteomes" id="UP000526734"/>
    </source>
</evidence>
<dbReference type="Gene3D" id="3.40.228.10">
    <property type="entry name" value="Dimethylsulfoxide Reductase, domain 2"/>
    <property type="match status" value="1"/>
</dbReference>
<reference evidence="6 7" key="1">
    <citation type="submission" date="2020-08" db="EMBL/GenBank/DDBJ databases">
        <title>Amycolatopsis sp. nov. DR6-1 isolated from Dendrobium heterocarpum.</title>
        <authorList>
            <person name="Tedsree N."/>
            <person name="Kuncharoen N."/>
            <person name="Likhitwitayawuid K."/>
            <person name="Tanasupawat S."/>
        </authorList>
    </citation>
    <scope>NUCLEOTIDE SEQUENCE [LARGE SCALE GENOMIC DNA]</scope>
    <source>
        <strain evidence="6 7">DR6-1</strain>
    </source>
</reference>
<dbReference type="SUPFAM" id="SSF50692">
    <property type="entry name" value="ADC-like"/>
    <property type="match status" value="1"/>
</dbReference>
<dbReference type="GO" id="GO:0018818">
    <property type="term" value="F:acetylene hydratase activity"/>
    <property type="evidence" value="ECO:0007669"/>
    <property type="project" value="InterPro"/>
</dbReference>
<dbReference type="SMART" id="SM00926">
    <property type="entry name" value="Molybdop_Fe4S4"/>
    <property type="match status" value="1"/>
</dbReference>
<dbReference type="PROSITE" id="PS51669">
    <property type="entry name" value="4FE4S_MOW_BIS_MGD"/>
    <property type="match status" value="1"/>
</dbReference>
<evidence type="ECO:0000256" key="1">
    <source>
        <dbReference type="ARBA" id="ARBA00010312"/>
    </source>
</evidence>
<comment type="similarity">
    <text evidence="1">Belongs to the prokaryotic molybdopterin-containing oxidoreductase family.</text>
</comment>
<dbReference type="InterPro" id="IPR006963">
    <property type="entry name" value="Mopterin_OxRdtase_4Fe-4S_dom"/>
</dbReference>
<dbReference type="GO" id="GO:0046872">
    <property type="term" value="F:metal ion binding"/>
    <property type="evidence" value="ECO:0007669"/>
    <property type="project" value="UniProtKB-KW"/>
</dbReference>
<dbReference type="InterPro" id="IPR050612">
    <property type="entry name" value="Prok_Mopterin_Oxidored"/>
</dbReference>
<dbReference type="InterPro" id="IPR006657">
    <property type="entry name" value="MoPterin_dinucl-bd_dom"/>
</dbReference>
<dbReference type="Gene3D" id="2.40.40.20">
    <property type="match status" value="1"/>
</dbReference>
<dbReference type="InterPro" id="IPR037949">
    <property type="entry name" value="MopB_CT_Acetylene-hydratase"/>
</dbReference>
<keyword evidence="4" id="KW-0411">Iron-sulfur</keyword>
<dbReference type="GO" id="GO:0016491">
    <property type="term" value="F:oxidoreductase activity"/>
    <property type="evidence" value="ECO:0007669"/>
    <property type="project" value="InterPro"/>
</dbReference>
<evidence type="ECO:0000256" key="4">
    <source>
        <dbReference type="ARBA" id="ARBA00023014"/>
    </source>
</evidence>
<dbReference type="PANTHER" id="PTHR43742:SF6">
    <property type="entry name" value="OXIDOREDUCTASE YYAE-RELATED"/>
    <property type="match status" value="1"/>
</dbReference>
<dbReference type="Pfam" id="PF00384">
    <property type="entry name" value="Molybdopterin"/>
    <property type="match status" value="1"/>
</dbReference>
<keyword evidence="2" id="KW-0479">Metal-binding</keyword>